<reference evidence="2 3" key="1">
    <citation type="submission" date="2020-04" db="EMBL/GenBank/DDBJ databases">
        <title>Chryseobacterium sp. RP-3-3 sp. nov., isolated from Jeju soil.</title>
        <authorList>
            <person name="Dahal R.H."/>
        </authorList>
    </citation>
    <scope>NUCLEOTIDE SEQUENCE [LARGE SCALE GENOMIC DNA]</scope>
    <source>
        <strain evidence="2 3">RP-3-3</strain>
    </source>
</reference>
<gene>
    <name evidence="2" type="ORF">HHL23_18945</name>
</gene>
<proteinExistence type="predicted"/>
<comment type="caution">
    <text evidence="2">The sequence shown here is derived from an EMBL/GenBank/DDBJ whole genome shotgun (WGS) entry which is preliminary data.</text>
</comment>
<evidence type="ECO:0000313" key="2">
    <source>
        <dbReference type="EMBL" id="NML71857.1"/>
    </source>
</evidence>
<evidence type="ECO:0000313" key="3">
    <source>
        <dbReference type="Proteomes" id="UP000544054"/>
    </source>
</evidence>
<dbReference type="Pfam" id="PF14355">
    <property type="entry name" value="Abi_C"/>
    <property type="match status" value="1"/>
</dbReference>
<dbReference type="RefSeq" id="WP_169236338.1">
    <property type="nucleotide sequence ID" value="NZ_JABBGI010000030.1"/>
</dbReference>
<evidence type="ECO:0000259" key="1">
    <source>
        <dbReference type="Pfam" id="PF14355"/>
    </source>
</evidence>
<sequence>MKISKKIIKSLGKLIAGDTGVAPYMSGPELVDFYNEYGFDDEYGQGFPSRWVYSTEKISDSNDSINLQKILEDFVDPRRFIGTNKNVEGVVDEVNKLIKIDGYTLITDGELYKITSTHGNFIQEESLTVIGHEFIKEQVEKCQQKIRSEDYNGAITNARTLIEAILIHIIESIHKTEVKNDGNLLNLYSRAKKALKIDFRKDEIPDSAFQVLSGLDSIVNGLSGFSNNAGDRHANKFNTKRHHAKLVVNSAMTACDFLVDVLNEKK</sequence>
<keyword evidence="3" id="KW-1185">Reference proteome</keyword>
<dbReference type="Proteomes" id="UP000544054">
    <property type="component" value="Unassembled WGS sequence"/>
</dbReference>
<protein>
    <submittedName>
        <fullName evidence="2">Abortive infection family protein</fullName>
    </submittedName>
</protein>
<dbReference type="AlphaFoldDB" id="A0A7Y0AR12"/>
<feature type="domain" description="Abortive infection protein-like C-terminal" evidence="1">
    <location>
        <begin position="186"/>
        <end position="260"/>
    </location>
</feature>
<name>A0A7Y0AR12_9FLAO</name>
<dbReference type="InterPro" id="IPR026001">
    <property type="entry name" value="Abi-like_C"/>
</dbReference>
<organism evidence="2 3">
    <name type="scientific">Chryseobacterium antibioticum</name>
    <dbReference type="NCBI Taxonomy" id="2728847"/>
    <lineage>
        <taxon>Bacteria</taxon>
        <taxon>Pseudomonadati</taxon>
        <taxon>Bacteroidota</taxon>
        <taxon>Flavobacteriia</taxon>
        <taxon>Flavobacteriales</taxon>
        <taxon>Weeksellaceae</taxon>
        <taxon>Chryseobacterium group</taxon>
        <taxon>Chryseobacterium</taxon>
    </lineage>
</organism>
<dbReference type="EMBL" id="JABBGI010000030">
    <property type="protein sequence ID" value="NML71857.1"/>
    <property type="molecule type" value="Genomic_DNA"/>
</dbReference>
<accession>A0A7Y0AR12</accession>